<name>A0A6P3W135_CLUHA</name>
<evidence type="ECO:0000259" key="5">
    <source>
        <dbReference type="Pfam" id="PF01918"/>
    </source>
</evidence>
<dbReference type="KEGG" id="char:105903486"/>
<evidence type="ECO:0000256" key="2">
    <source>
        <dbReference type="ARBA" id="ARBA00008018"/>
    </source>
</evidence>
<keyword evidence="6" id="KW-1185">Reference proteome</keyword>
<dbReference type="InterPro" id="IPR036882">
    <property type="entry name" value="Alba-like_dom_sf"/>
</dbReference>
<evidence type="ECO:0000256" key="3">
    <source>
        <dbReference type="ARBA" id="ARBA00023242"/>
    </source>
</evidence>
<feature type="region of interest" description="Disordered" evidence="4">
    <location>
        <begin position="261"/>
        <end position="284"/>
    </location>
</feature>
<sequence length="306" mass="31773">MIAGFSGVNGHISGQCHVAGSSGLLAAPQVPTQAPTEPRVTPNLCFHFQGRHFDAHPQSTSAAARGLTPSAEPTPPPPPPPPPALPPPQPSPAVMPTPGQGGFKKVCRTEEASPCPFPGLAAGVLQMRVKEGSKIRNLMGFAMARMQGPSGADALRLAGGTGTTGGSAAGLRQVVFSGSGRAVTKTITCAEIMKRKLGGLHQLTKLCYKGVKEVWESQEPGGSEMTVHRTVPSISILLSKDPLDPHEPGYQPPETLSALWGEREEQSPPQTAPKRPPSLELLAHADPSSAKRLCGGARASLGCPVD</sequence>
<dbReference type="Proteomes" id="UP000515152">
    <property type="component" value="Chromosome 6"/>
</dbReference>
<evidence type="ECO:0000256" key="1">
    <source>
        <dbReference type="ARBA" id="ARBA00004123"/>
    </source>
</evidence>
<keyword evidence="3" id="KW-0539">Nucleus</keyword>
<feature type="compositionally biased region" description="Pro residues" evidence="4">
    <location>
        <begin position="72"/>
        <end position="95"/>
    </location>
</feature>
<dbReference type="Gene3D" id="3.30.110.20">
    <property type="entry name" value="Alba-like domain"/>
    <property type="match status" value="1"/>
</dbReference>
<dbReference type="InterPro" id="IPR051958">
    <property type="entry name" value="Alba-like_NAB"/>
</dbReference>
<dbReference type="OrthoDB" id="424402at2759"/>
<evidence type="ECO:0000313" key="6">
    <source>
        <dbReference type="Proteomes" id="UP000515152"/>
    </source>
</evidence>
<dbReference type="PANTHER" id="PTHR13516">
    <property type="entry name" value="RIBONUCLEASE P SUBUNIT P25"/>
    <property type="match status" value="1"/>
</dbReference>
<evidence type="ECO:0000313" key="7">
    <source>
        <dbReference type="RefSeq" id="XP_012686705.2"/>
    </source>
</evidence>
<feature type="domain" description="DNA/RNA-binding protein Alba-like" evidence="5">
    <location>
        <begin position="126"/>
        <end position="208"/>
    </location>
</feature>
<evidence type="ECO:0000256" key="4">
    <source>
        <dbReference type="SAM" id="MobiDB-lite"/>
    </source>
</evidence>
<reference evidence="7" key="1">
    <citation type="submission" date="2025-08" db="UniProtKB">
        <authorList>
            <consortium name="RefSeq"/>
        </authorList>
    </citation>
    <scope>IDENTIFICATION</scope>
</reference>
<dbReference type="GO" id="GO:0003723">
    <property type="term" value="F:RNA binding"/>
    <property type="evidence" value="ECO:0007669"/>
    <property type="project" value="TreeGrafter"/>
</dbReference>
<dbReference type="RefSeq" id="XP_012686705.2">
    <property type="nucleotide sequence ID" value="XM_012831251.3"/>
</dbReference>
<dbReference type="PANTHER" id="PTHR13516:SF5">
    <property type="entry name" value="RIBONUCLEASE P PROTEIN SUBUNIT P25"/>
    <property type="match status" value="1"/>
</dbReference>
<protein>
    <submittedName>
        <fullName evidence="7">Ribonuclease P protein subunit p25-like</fullName>
    </submittedName>
</protein>
<proteinExistence type="inferred from homology"/>
<feature type="region of interest" description="Disordered" evidence="4">
    <location>
        <begin position="57"/>
        <end position="105"/>
    </location>
</feature>
<dbReference type="GO" id="GO:0001682">
    <property type="term" value="P:tRNA 5'-leader removal"/>
    <property type="evidence" value="ECO:0007669"/>
    <property type="project" value="TreeGrafter"/>
</dbReference>
<dbReference type="GO" id="GO:0000172">
    <property type="term" value="C:ribonuclease MRP complex"/>
    <property type="evidence" value="ECO:0007669"/>
    <property type="project" value="TreeGrafter"/>
</dbReference>
<gene>
    <name evidence="7" type="primary">LOC105903486</name>
</gene>
<organism evidence="6 7">
    <name type="scientific">Clupea harengus</name>
    <name type="common">Atlantic herring</name>
    <dbReference type="NCBI Taxonomy" id="7950"/>
    <lineage>
        <taxon>Eukaryota</taxon>
        <taxon>Metazoa</taxon>
        <taxon>Chordata</taxon>
        <taxon>Craniata</taxon>
        <taxon>Vertebrata</taxon>
        <taxon>Euteleostomi</taxon>
        <taxon>Actinopterygii</taxon>
        <taxon>Neopterygii</taxon>
        <taxon>Teleostei</taxon>
        <taxon>Clupei</taxon>
        <taxon>Clupeiformes</taxon>
        <taxon>Clupeoidei</taxon>
        <taxon>Clupeidae</taxon>
        <taxon>Clupea</taxon>
    </lineage>
</organism>
<dbReference type="SUPFAM" id="SSF82704">
    <property type="entry name" value="AlbA-like"/>
    <property type="match status" value="1"/>
</dbReference>
<comment type="similarity">
    <text evidence="2">Belongs to the histone-like Alba family.</text>
</comment>
<dbReference type="InterPro" id="IPR002775">
    <property type="entry name" value="DNA/RNA-bd_Alba-like"/>
</dbReference>
<dbReference type="GeneID" id="105903486"/>
<comment type="subcellular location">
    <subcellularLocation>
        <location evidence="1">Nucleus</location>
    </subcellularLocation>
</comment>
<dbReference type="AlphaFoldDB" id="A0A6P3W135"/>
<accession>A0A6P3W135</accession>
<dbReference type="GO" id="GO:0005634">
    <property type="term" value="C:nucleus"/>
    <property type="evidence" value="ECO:0007669"/>
    <property type="project" value="UniProtKB-SubCell"/>
</dbReference>
<dbReference type="Pfam" id="PF01918">
    <property type="entry name" value="Alba"/>
    <property type="match status" value="1"/>
</dbReference>